<dbReference type="AlphaFoldDB" id="A0A7Y9DQW0"/>
<feature type="domain" description="Smf/DprA SLOG" evidence="2">
    <location>
        <begin position="84"/>
        <end position="261"/>
    </location>
</feature>
<evidence type="ECO:0000313" key="4">
    <source>
        <dbReference type="Proteomes" id="UP000521922"/>
    </source>
</evidence>
<reference evidence="3 4" key="1">
    <citation type="submission" date="2020-07" db="EMBL/GenBank/DDBJ databases">
        <title>Sequencing the genomes of 1000 actinobacteria strains.</title>
        <authorList>
            <person name="Klenk H.-P."/>
        </authorList>
    </citation>
    <scope>NUCLEOTIDE SEQUENCE [LARGE SCALE GENOMIC DNA]</scope>
    <source>
        <strain evidence="3 4">DSM 7487</strain>
    </source>
</reference>
<evidence type="ECO:0000313" key="3">
    <source>
        <dbReference type="EMBL" id="NYD25034.1"/>
    </source>
</evidence>
<dbReference type="SUPFAM" id="SSF102405">
    <property type="entry name" value="MCP/YpsA-like"/>
    <property type="match status" value="1"/>
</dbReference>
<comment type="similarity">
    <text evidence="1">Belongs to the DprA/Smf family.</text>
</comment>
<organism evidence="3 4">
    <name type="scientific">Kineococcus aurantiacus</name>
    <dbReference type="NCBI Taxonomy" id="37633"/>
    <lineage>
        <taxon>Bacteria</taxon>
        <taxon>Bacillati</taxon>
        <taxon>Actinomycetota</taxon>
        <taxon>Actinomycetes</taxon>
        <taxon>Kineosporiales</taxon>
        <taxon>Kineosporiaceae</taxon>
        <taxon>Kineococcus</taxon>
    </lineage>
</organism>
<protein>
    <submittedName>
        <fullName evidence="3">DNA processing protein</fullName>
    </submittedName>
</protein>
<dbReference type="Gene3D" id="3.40.50.450">
    <property type="match status" value="1"/>
</dbReference>
<proteinExistence type="inferred from homology"/>
<dbReference type="RefSeq" id="WP_179755853.1">
    <property type="nucleotide sequence ID" value="NZ_BAAAGN010000008.1"/>
</dbReference>
<gene>
    <name evidence="3" type="ORF">BJ968_004574</name>
</gene>
<dbReference type="PANTHER" id="PTHR43022">
    <property type="entry name" value="PROTEIN SMF"/>
    <property type="match status" value="1"/>
</dbReference>
<name>A0A7Y9DQW0_9ACTN</name>
<sequence>MDKHLRRAALAQTALELLPAEPRDLAVLLTGDDRGWLLQEPAASSEPSQLASYLMEHRDEGRVEYWAKRLDRLHAAHPALSIRLAGDAEYPARLAQAWDRPPMLFIDGALPTDAEAVSIVGSRTASPADLEATRAIAAAAAADGLSVVSGLAVGVDAAAHEAALSVGGHTVAVFGTGIETVFPAEHADLAQRILTGGGALVSQFAPDAPRTPSSFLCRNTVIAGLSSVSLVMSGQERSGSRQQAEQAAKLGRRVLLWGPALRAQTWAQRLAQLPGVSFVDEVVAAGERVRTAQQL</sequence>
<evidence type="ECO:0000256" key="1">
    <source>
        <dbReference type="ARBA" id="ARBA00006525"/>
    </source>
</evidence>
<comment type="caution">
    <text evidence="3">The sequence shown here is derived from an EMBL/GenBank/DDBJ whole genome shotgun (WGS) entry which is preliminary data.</text>
</comment>
<dbReference type="PANTHER" id="PTHR43022:SF1">
    <property type="entry name" value="PROTEIN SMF"/>
    <property type="match status" value="1"/>
</dbReference>
<dbReference type="Proteomes" id="UP000521922">
    <property type="component" value="Unassembled WGS sequence"/>
</dbReference>
<evidence type="ECO:0000259" key="2">
    <source>
        <dbReference type="Pfam" id="PF02481"/>
    </source>
</evidence>
<dbReference type="InterPro" id="IPR003488">
    <property type="entry name" value="DprA"/>
</dbReference>
<dbReference type="GO" id="GO:0009294">
    <property type="term" value="P:DNA-mediated transformation"/>
    <property type="evidence" value="ECO:0007669"/>
    <property type="project" value="InterPro"/>
</dbReference>
<keyword evidence="4" id="KW-1185">Reference proteome</keyword>
<dbReference type="Pfam" id="PF02481">
    <property type="entry name" value="DNA_processg_A"/>
    <property type="match status" value="1"/>
</dbReference>
<accession>A0A7Y9DQW0</accession>
<dbReference type="InterPro" id="IPR057666">
    <property type="entry name" value="DrpA_SLOG"/>
</dbReference>
<dbReference type="EMBL" id="JACCBB010000001">
    <property type="protein sequence ID" value="NYD25034.1"/>
    <property type="molecule type" value="Genomic_DNA"/>
</dbReference>